<name>A0A3R6IC52_9BACT</name>
<evidence type="ECO:0000256" key="1">
    <source>
        <dbReference type="SAM" id="Phobius"/>
    </source>
</evidence>
<proteinExistence type="predicted"/>
<dbReference type="Proteomes" id="UP000286501">
    <property type="component" value="Unassembled WGS sequence"/>
</dbReference>
<sequence>MPEIGEACPFLGYADAICCKLLITEGIACLVTVVPYVIWIRKKLYLPWWLAYSKMLLLLLSMMPFWNSGFNICSTQFIIALTFVIMLVMDAFVLFRKSSMKKSGVQDEGHRGS</sequence>
<evidence type="ECO:0000313" key="3">
    <source>
        <dbReference type="Proteomes" id="UP000286501"/>
    </source>
</evidence>
<keyword evidence="1" id="KW-0472">Membrane</keyword>
<organism evidence="2 3">
    <name type="scientific">Segatella copri</name>
    <dbReference type="NCBI Taxonomy" id="165179"/>
    <lineage>
        <taxon>Bacteria</taxon>
        <taxon>Pseudomonadati</taxon>
        <taxon>Bacteroidota</taxon>
        <taxon>Bacteroidia</taxon>
        <taxon>Bacteroidales</taxon>
        <taxon>Prevotellaceae</taxon>
        <taxon>Segatella</taxon>
    </lineage>
</organism>
<keyword evidence="1" id="KW-1133">Transmembrane helix</keyword>
<dbReference type="EMBL" id="QRIN01000007">
    <property type="protein sequence ID" value="RHG68501.1"/>
    <property type="molecule type" value="Genomic_DNA"/>
</dbReference>
<reference evidence="2 3" key="1">
    <citation type="submission" date="2018-08" db="EMBL/GenBank/DDBJ databases">
        <title>A genome reference for cultivated species of the human gut microbiota.</title>
        <authorList>
            <person name="Zou Y."/>
            <person name="Xue W."/>
            <person name="Luo G."/>
        </authorList>
    </citation>
    <scope>NUCLEOTIDE SEQUENCE [LARGE SCALE GENOMIC DNA]</scope>
    <source>
        <strain evidence="2 3">AM22-1</strain>
    </source>
</reference>
<accession>A0A3R6IC52</accession>
<protein>
    <submittedName>
        <fullName evidence="2">Uncharacterized protein</fullName>
    </submittedName>
</protein>
<comment type="caution">
    <text evidence="2">The sequence shown here is derived from an EMBL/GenBank/DDBJ whole genome shotgun (WGS) entry which is preliminary data.</text>
</comment>
<dbReference type="AlphaFoldDB" id="A0A3R6IC52"/>
<evidence type="ECO:0000313" key="2">
    <source>
        <dbReference type="EMBL" id="RHG68501.1"/>
    </source>
</evidence>
<feature type="transmembrane region" description="Helical" evidence="1">
    <location>
        <begin position="21"/>
        <end position="39"/>
    </location>
</feature>
<gene>
    <name evidence="2" type="ORF">DW250_02705</name>
</gene>
<feature type="transmembrane region" description="Helical" evidence="1">
    <location>
        <begin position="46"/>
        <end position="65"/>
    </location>
</feature>
<feature type="transmembrane region" description="Helical" evidence="1">
    <location>
        <begin position="77"/>
        <end position="95"/>
    </location>
</feature>
<keyword evidence="1" id="KW-0812">Transmembrane</keyword>